<evidence type="ECO:0000313" key="2">
    <source>
        <dbReference type="EMBL" id="KAJ5482832.1"/>
    </source>
</evidence>
<dbReference type="InterPro" id="IPR051531">
    <property type="entry name" value="N-acetyltransferase"/>
</dbReference>
<dbReference type="PANTHER" id="PTHR43792">
    <property type="entry name" value="GNAT FAMILY, PUTATIVE (AFU_ORTHOLOGUE AFUA_3G00765)-RELATED-RELATED"/>
    <property type="match status" value="1"/>
</dbReference>
<dbReference type="Pfam" id="PF13302">
    <property type="entry name" value="Acetyltransf_3"/>
    <property type="match status" value="1"/>
</dbReference>
<comment type="caution">
    <text evidence="2">The sequence shown here is derived from an EMBL/GenBank/DDBJ whole genome shotgun (WGS) entry which is preliminary data.</text>
</comment>
<organism evidence="2 3">
    <name type="scientific">Penicillium diatomitis</name>
    <dbReference type="NCBI Taxonomy" id="2819901"/>
    <lineage>
        <taxon>Eukaryota</taxon>
        <taxon>Fungi</taxon>
        <taxon>Dikarya</taxon>
        <taxon>Ascomycota</taxon>
        <taxon>Pezizomycotina</taxon>
        <taxon>Eurotiomycetes</taxon>
        <taxon>Eurotiomycetidae</taxon>
        <taxon>Eurotiales</taxon>
        <taxon>Aspergillaceae</taxon>
        <taxon>Penicillium</taxon>
    </lineage>
</organism>
<feature type="domain" description="N-acetyltransferase" evidence="1">
    <location>
        <begin position="153"/>
        <end position="237"/>
    </location>
</feature>
<dbReference type="GeneID" id="81626129"/>
<evidence type="ECO:0000313" key="3">
    <source>
        <dbReference type="Proteomes" id="UP001148312"/>
    </source>
</evidence>
<dbReference type="InterPro" id="IPR000182">
    <property type="entry name" value="GNAT_dom"/>
</dbReference>
<dbReference type="AlphaFoldDB" id="A0A9W9X2P6"/>
<dbReference type="PROSITE" id="PS51186">
    <property type="entry name" value="GNAT"/>
    <property type="match status" value="1"/>
</dbReference>
<dbReference type="InterPro" id="IPR016181">
    <property type="entry name" value="Acyl_CoA_acyltransferase"/>
</dbReference>
<accession>A0A9W9X2P6</accession>
<keyword evidence="3" id="KW-1185">Reference proteome</keyword>
<dbReference type="PANTHER" id="PTHR43792:SF1">
    <property type="entry name" value="N-ACETYLTRANSFERASE DOMAIN-CONTAINING PROTEIN"/>
    <property type="match status" value="1"/>
</dbReference>
<dbReference type="SUPFAM" id="SSF55729">
    <property type="entry name" value="Acyl-CoA N-acyltransferases (Nat)"/>
    <property type="match status" value="1"/>
</dbReference>
<dbReference type="Gene3D" id="3.40.630.30">
    <property type="match status" value="1"/>
</dbReference>
<sequence>MSTSNVVETPLEPFVLLTPRLIVLPTPHAVSLQSYREFYASLHANEAFCKMAFGDRCPPRQWSDEETRDVIQKGDIGRCWKARGMGDFAVGLRPSDISMWSSKNIEILEGLDFTEDPRFDVHNLKEIVWVGYAGVRDGTTTSIPPRDAADAPFPPWNEMVEVRYGVSPMHWGQGIAKEAAEAVMHWAVETRGVTRFIAETERPNRRSARALEKLGFSLSGTDYWKEPSEIEWEKVVK</sequence>
<evidence type="ECO:0000259" key="1">
    <source>
        <dbReference type="PROSITE" id="PS51186"/>
    </source>
</evidence>
<protein>
    <recommendedName>
        <fullName evidence="1">N-acetyltransferase domain-containing protein</fullName>
    </recommendedName>
</protein>
<dbReference type="RefSeq" id="XP_056788804.1">
    <property type="nucleotide sequence ID" value="XM_056935880.1"/>
</dbReference>
<dbReference type="EMBL" id="JAPWDQ010000008">
    <property type="protein sequence ID" value="KAJ5482832.1"/>
    <property type="molecule type" value="Genomic_DNA"/>
</dbReference>
<name>A0A9W9X2P6_9EURO</name>
<proteinExistence type="predicted"/>
<reference evidence="2" key="1">
    <citation type="submission" date="2022-12" db="EMBL/GenBank/DDBJ databases">
        <authorList>
            <person name="Petersen C."/>
        </authorList>
    </citation>
    <scope>NUCLEOTIDE SEQUENCE</scope>
    <source>
        <strain evidence="2">IBT 30728</strain>
    </source>
</reference>
<dbReference type="Proteomes" id="UP001148312">
    <property type="component" value="Unassembled WGS sequence"/>
</dbReference>
<gene>
    <name evidence="2" type="ORF">N7539_006278</name>
</gene>
<reference evidence="2" key="2">
    <citation type="journal article" date="2023" name="IMA Fungus">
        <title>Comparative genomic study of the Penicillium genus elucidates a diverse pangenome and 15 lateral gene transfer events.</title>
        <authorList>
            <person name="Petersen C."/>
            <person name="Sorensen T."/>
            <person name="Nielsen M.R."/>
            <person name="Sondergaard T.E."/>
            <person name="Sorensen J.L."/>
            <person name="Fitzpatrick D.A."/>
            <person name="Frisvad J.C."/>
            <person name="Nielsen K.L."/>
        </authorList>
    </citation>
    <scope>NUCLEOTIDE SEQUENCE</scope>
    <source>
        <strain evidence="2">IBT 30728</strain>
    </source>
</reference>
<dbReference type="GO" id="GO:0016747">
    <property type="term" value="F:acyltransferase activity, transferring groups other than amino-acyl groups"/>
    <property type="evidence" value="ECO:0007669"/>
    <property type="project" value="InterPro"/>
</dbReference>